<proteinExistence type="predicted"/>
<keyword evidence="3" id="KW-1185">Reference proteome</keyword>
<evidence type="ECO:0008006" key="4">
    <source>
        <dbReference type="Google" id="ProtNLM"/>
    </source>
</evidence>
<accession>A0A8H7MKD5</accession>
<dbReference type="Proteomes" id="UP000651452">
    <property type="component" value="Unassembled WGS sequence"/>
</dbReference>
<gene>
    <name evidence="2" type="ORF">EKO04_003915</name>
</gene>
<reference evidence="2" key="2">
    <citation type="submission" date="2020-09" db="EMBL/GenBank/DDBJ databases">
        <title>Reference genome assembly for Australian Ascochyta lentis isolate Al4.</title>
        <authorList>
            <person name="Lee R.C."/>
            <person name="Farfan-Caceres L.M."/>
            <person name="Debler J.W."/>
            <person name="Williams A.H."/>
            <person name="Henares B.M."/>
        </authorList>
    </citation>
    <scope>NUCLEOTIDE SEQUENCE</scope>
    <source>
        <strain evidence="2">Al4</strain>
    </source>
</reference>
<dbReference type="InterPro" id="IPR050797">
    <property type="entry name" value="Carb_Metab_Trans_Reg"/>
</dbReference>
<dbReference type="PANTHER" id="PTHR31668">
    <property type="entry name" value="GLUCOSE TRANSPORT TRANSCRIPTION REGULATOR RGT1-RELATED-RELATED"/>
    <property type="match status" value="1"/>
</dbReference>
<protein>
    <recommendedName>
        <fullName evidence="4">Transcription factor domain-containing protein</fullName>
    </recommendedName>
</protein>
<dbReference type="PANTHER" id="PTHR31668:SF30">
    <property type="entry name" value="ZN(II)2CYS6 TRANSCRIPTION FACTOR (EUROFUNG)"/>
    <property type="match status" value="1"/>
</dbReference>
<evidence type="ECO:0000313" key="3">
    <source>
        <dbReference type="Proteomes" id="UP000651452"/>
    </source>
</evidence>
<name>A0A8H7MKD5_9PLEO</name>
<comment type="caution">
    <text evidence="2">The sequence shown here is derived from an EMBL/GenBank/DDBJ whole genome shotgun (WGS) entry which is preliminary data.</text>
</comment>
<evidence type="ECO:0000313" key="2">
    <source>
        <dbReference type="EMBL" id="KAF9698125.1"/>
    </source>
</evidence>
<dbReference type="OrthoDB" id="39175at2759"/>
<dbReference type="AlphaFoldDB" id="A0A8H7MKD5"/>
<dbReference type="CDD" id="cd12148">
    <property type="entry name" value="fungal_TF_MHR"/>
    <property type="match status" value="1"/>
</dbReference>
<dbReference type="EMBL" id="RZGK01000006">
    <property type="protein sequence ID" value="KAF9698125.1"/>
    <property type="molecule type" value="Genomic_DNA"/>
</dbReference>
<sequence length="416" mass="48064">MDDYLTSVYPLIPVVHRPSFRFDLGENRDVYDNDFLGLIVAICAVVVALLPSRFESYCNFPSSSPWAQSRAELLSRCYDFLSGLRGPDFFEEIGYNKWASSYLMAIAFFQIGKHNRARMIEVECMQLGRLLDLHRIEEYRDLDCIETQLRKKGFWLLFYAYIHAEVQNFRKERLSYLDHAALESINLEALMPLEVEDEQIFEEHVITSSTSEMTLTMGFVIHSRIFWQALQDPYVNNTGCLCCRSRSPAAQVEHLQSRLRELKYALDDAPVQLRQWVLPYSLPASEAITHSQQATLRANIHVTHLWLQSMLLDQLDLLTSPEEHWHDREVISSQLLHVLHNTPQKDIEPNGLHLVYKVRDVAVGLLACPFSIPNPSAKRAQEYVREFTDIMARLDASETVNTANIQSWIDTGRRVL</sequence>
<organism evidence="2 3">
    <name type="scientific">Ascochyta lentis</name>
    <dbReference type="NCBI Taxonomy" id="205686"/>
    <lineage>
        <taxon>Eukaryota</taxon>
        <taxon>Fungi</taxon>
        <taxon>Dikarya</taxon>
        <taxon>Ascomycota</taxon>
        <taxon>Pezizomycotina</taxon>
        <taxon>Dothideomycetes</taxon>
        <taxon>Pleosporomycetidae</taxon>
        <taxon>Pleosporales</taxon>
        <taxon>Pleosporineae</taxon>
        <taxon>Didymellaceae</taxon>
        <taxon>Ascochyta</taxon>
    </lineage>
</organism>
<evidence type="ECO:0000256" key="1">
    <source>
        <dbReference type="ARBA" id="ARBA00023242"/>
    </source>
</evidence>
<keyword evidence="1" id="KW-0539">Nucleus</keyword>
<reference evidence="2" key="1">
    <citation type="submission" date="2018-12" db="EMBL/GenBank/DDBJ databases">
        <authorList>
            <person name="Syme R.A."/>
            <person name="Farfan-Caceres L."/>
            <person name="Lichtenzveig J."/>
        </authorList>
    </citation>
    <scope>NUCLEOTIDE SEQUENCE</scope>
    <source>
        <strain evidence="2">Al4</strain>
    </source>
</reference>